<reference evidence="1 3" key="1">
    <citation type="journal article" date="2008" name="Science">
        <title>The Physcomitrella genome reveals evolutionary insights into the conquest of land by plants.</title>
        <authorList>
            <person name="Rensing S."/>
            <person name="Lang D."/>
            <person name="Zimmer A."/>
            <person name="Terry A."/>
            <person name="Salamov A."/>
            <person name="Shapiro H."/>
            <person name="Nishiyama T."/>
            <person name="Perroud P.-F."/>
            <person name="Lindquist E."/>
            <person name="Kamisugi Y."/>
            <person name="Tanahashi T."/>
            <person name="Sakakibara K."/>
            <person name="Fujita T."/>
            <person name="Oishi K."/>
            <person name="Shin-I T."/>
            <person name="Kuroki Y."/>
            <person name="Toyoda A."/>
            <person name="Suzuki Y."/>
            <person name="Hashimoto A."/>
            <person name="Yamaguchi K."/>
            <person name="Sugano A."/>
            <person name="Kohara Y."/>
            <person name="Fujiyama A."/>
            <person name="Anterola A."/>
            <person name="Aoki S."/>
            <person name="Ashton N."/>
            <person name="Barbazuk W.B."/>
            <person name="Barker E."/>
            <person name="Bennetzen J."/>
            <person name="Bezanilla M."/>
            <person name="Blankenship R."/>
            <person name="Cho S.H."/>
            <person name="Dutcher S."/>
            <person name="Estelle M."/>
            <person name="Fawcett J.A."/>
            <person name="Gundlach H."/>
            <person name="Hanada K."/>
            <person name="Heyl A."/>
            <person name="Hicks K.A."/>
            <person name="Hugh J."/>
            <person name="Lohr M."/>
            <person name="Mayer K."/>
            <person name="Melkozernov A."/>
            <person name="Murata T."/>
            <person name="Nelson D."/>
            <person name="Pils B."/>
            <person name="Prigge M."/>
            <person name="Reiss B."/>
            <person name="Renner T."/>
            <person name="Rombauts S."/>
            <person name="Rushton P."/>
            <person name="Sanderfoot A."/>
            <person name="Schween G."/>
            <person name="Shiu S.-H."/>
            <person name="Stueber K."/>
            <person name="Theodoulou F.L."/>
            <person name="Tu H."/>
            <person name="Van de Peer Y."/>
            <person name="Verrier P.J."/>
            <person name="Waters E."/>
            <person name="Wood A."/>
            <person name="Yang L."/>
            <person name="Cove D."/>
            <person name="Cuming A."/>
            <person name="Hasebe M."/>
            <person name="Lucas S."/>
            <person name="Mishler D.B."/>
            <person name="Reski R."/>
            <person name="Grigoriev I."/>
            <person name="Quatrano R.S."/>
            <person name="Boore J.L."/>
        </authorList>
    </citation>
    <scope>NUCLEOTIDE SEQUENCE [LARGE SCALE GENOMIC DNA]</scope>
    <source>
        <strain evidence="2 3">cv. Gransden 2004</strain>
    </source>
</reference>
<gene>
    <name evidence="1" type="ORF">PHYPA_020458</name>
</gene>
<dbReference type="AlphaFoldDB" id="A0A2K1J750"/>
<reference evidence="1 3" key="2">
    <citation type="journal article" date="2018" name="Plant J.">
        <title>The Physcomitrella patens chromosome-scale assembly reveals moss genome structure and evolution.</title>
        <authorList>
            <person name="Lang D."/>
            <person name="Ullrich K.K."/>
            <person name="Murat F."/>
            <person name="Fuchs J."/>
            <person name="Jenkins J."/>
            <person name="Haas F.B."/>
            <person name="Piednoel M."/>
            <person name="Gundlach H."/>
            <person name="Van Bel M."/>
            <person name="Meyberg R."/>
            <person name="Vives C."/>
            <person name="Morata J."/>
            <person name="Symeonidi A."/>
            <person name="Hiss M."/>
            <person name="Muchero W."/>
            <person name="Kamisugi Y."/>
            <person name="Saleh O."/>
            <person name="Blanc G."/>
            <person name="Decker E.L."/>
            <person name="van Gessel N."/>
            <person name="Grimwood J."/>
            <person name="Hayes R.D."/>
            <person name="Graham S.W."/>
            <person name="Gunter L.E."/>
            <person name="McDaniel S.F."/>
            <person name="Hoernstein S.N.W."/>
            <person name="Larsson A."/>
            <person name="Li F.W."/>
            <person name="Perroud P.F."/>
            <person name="Phillips J."/>
            <person name="Ranjan P."/>
            <person name="Rokshar D.S."/>
            <person name="Rothfels C.J."/>
            <person name="Schneider L."/>
            <person name="Shu S."/>
            <person name="Stevenson D.W."/>
            <person name="Thummler F."/>
            <person name="Tillich M."/>
            <person name="Villarreal Aguilar J.C."/>
            <person name="Widiez T."/>
            <person name="Wong G.K."/>
            <person name="Wymore A."/>
            <person name="Zhang Y."/>
            <person name="Zimmer A.D."/>
            <person name="Quatrano R.S."/>
            <person name="Mayer K.F.X."/>
            <person name="Goodstein D."/>
            <person name="Casacuberta J.M."/>
            <person name="Vandepoele K."/>
            <person name="Reski R."/>
            <person name="Cuming A.C."/>
            <person name="Tuskan G.A."/>
            <person name="Maumus F."/>
            <person name="Salse J."/>
            <person name="Schmutz J."/>
            <person name="Rensing S.A."/>
        </authorList>
    </citation>
    <scope>NUCLEOTIDE SEQUENCE [LARGE SCALE GENOMIC DNA]</scope>
    <source>
        <strain evidence="2 3">cv. Gransden 2004</strain>
    </source>
</reference>
<protein>
    <submittedName>
        <fullName evidence="1 2">Uncharacterized protein</fullName>
    </submittedName>
</protein>
<accession>A0A2K1J750</accession>
<dbReference type="Proteomes" id="UP000006727">
    <property type="component" value="Chromosome 16"/>
</dbReference>
<dbReference type="Gramene" id="Pp3c16_4500V3.1">
    <property type="protein sequence ID" value="Pp3c16_4500V3.1"/>
    <property type="gene ID" value="Pp3c16_4500"/>
</dbReference>
<name>A0A2K1J750_PHYPA</name>
<evidence type="ECO:0000313" key="2">
    <source>
        <dbReference type="EnsemblPlants" id="Pp3c16_4500V3.1"/>
    </source>
</evidence>
<dbReference type="PaxDb" id="3218-PP1S15_504V6.1"/>
<dbReference type="InParanoid" id="A0A2K1J750"/>
<proteinExistence type="predicted"/>
<reference evidence="2" key="3">
    <citation type="submission" date="2020-12" db="UniProtKB">
        <authorList>
            <consortium name="EnsemblPlants"/>
        </authorList>
    </citation>
    <scope>IDENTIFICATION</scope>
</reference>
<dbReference type="EMBL" id="ABEU02000016">
    <property type="protein sequence ID" value="PNR37350.1"/>
    <property type="molecule type" value="Genomic_DNA"/>
</dbReference>
<keyword evidence="3" id="KW-1185">Reference proteome</keyword>
<evidence type="ECO:0000313" key="1">
    <source>
        <dbReference type="EMBL" id="PNR37350.1"/>
    </source>
</evidence>
<sequence length="70" mass="8234">MFDISQSALFRSLNTPELWYRVAALQSLVEKEEMAKNKIHSQIPHLNDFLHKSLTLTPLLKSQLQHHRPR</sequence>
<organism evidence="1">
    <name type="scientific">Physcomitrium patens</name>
    <name type="common">Spreading-leaved earth moss</name>
    <name type="synonym">Physcomitrella patens</name>
    <dbReference type="NCBI Taxonomy" id="3218"/>
    <lineage>
        <taxon>Eukaryota</taxon>
        <taxon>Viridiplantae</taxon>
        <taxon>Streptophyta</taxon>
        <taxon>Embryophyta</taxon>
        <taxon>Bryophyta</taxon>
        <taxon>Bryophytina</taxon>
        <taxon>Bryopsida</taxon>
        <taxon>Funariidae</taxon>
        <taxon>Funariales</taxon>
        <taxon>Funariaceae</taxon>
        <taxon>Physcomitrium</taxon>
    </lineage>
</organism>
<evidence type="ECO:0000313" key="3">
    <source>
        <dbReference type="Proteomes" id="UP000006727"/>
    </source>
</evidence>
<dbReference type="EnsemblPlants" id="Pp3c16_4500V3.1">
    <property type="protein sequence ID" value="Pp3c16_4500V3.1"/>
    <property type="gene ID" value="Pp3c16_4500"/>
</dbReference>